<keyword evidence="6" id="KW-1185">Reference proteome</keyword>
<evidence type="ECO:0000256" key="4">
    <source>
        <dbReference type="SAM" id="SignalP"/>
    </source>
</evidence>
<dbReference type="PANTHER" id="PTHR12558:SF13">
    <property type="entry name" value="CELL DIVISION CYCLE PROTEIN 27 HOMOLOG"/>
    <property type="match status" value="1"/>
</dbReference>
<dbReference type="InterPro" id="IPR019734">
    <property type="entry name" value="TPR_rpt"/>
</dbReference>
<feature type="signal peptide" evidence="4">
    <location>
        <begin position="1"/>
        <end position="21"/>
    </location>
</feature>
<proteinExistence type="predicted"/>
<evidence type="ECO:0000256" key="2">
    <source>
        <dbReference type="ARBA" id="ARBA00022803"/>
    </source>
</evidence>
<reference evidence="5 6" key="1">
    <citation type="submission" date="2016-12" db="EMBL/GenBank/DDBJ databases">
        <authorList>
            <person name="Song W.-J."/>
            <person name="Kurnit D.M."/>
        </authorList>
    </citation>
    <scope>NUCLEOTIDE SEQUENCE [LARGE SCALE GENOMIC DNA]</scope>
    <source>
        <strain evidence="5 6">CGMCC 1.10808</strain>
    </source>
</reference>
<dbReference type="AlphaFoldDB" id="A0A1M7TJC4"/>
<organism evidence="5 6">
    <name type="scientific">Oceanicella actignis</name>
    <dbReference type="NCBI Taxonomy" id="1189325"/>
    <lineage>
        <taxon>Bacteria</taxon>
        <taxon>Pseudomonadati</taxon>
        <taxon>Pseudomonadota</taxon>
        <taxon>Alphaproteobacteria</taxon>
        <taxon>Rhodobacterales</taxon>
        <taxon>Paracoccaceae</taxon>
        <taxon>Oceanicella</taxon>
    </lineage>
</organism>
<keyword evidence="2 3" id="KW-0802">TPR repeat</keyword>
<evidence type="ECO:0000313" key="6">
    <source>
        <dbReference type="Proteomes" id="UP000184066"/>
    </source>
</evidence>
<evidence type="ECO:0000313" key="5">
    <source>
        <dbReference type="EMBL" id="SHN70811.1"/>
    </source>
</evidence>
<feature type="repeat" description="TPR" evidence="3">
    <location>
        <begin position="416"/>
        <end position="449"/>
    </location>
</feature>
<evidence type="ECO:0000256" key="3">
    <source>
        <dbReference type="PROSITE-ProRule" id="PRU00339"/>
    </source>
</evidence>
<protein>
    <submittedName>
        <fullName evidence="5">Tetratricopeptide repeat-containing protein</fullName>
    </submittedName>
</protein>
<accession>A0A1M7TJC4</accession>
<dbReference type="Pfam" id="PF00515">
    <property type="entry name" value="TPR_1"/>
    <property type="match status" value="1"/>
</dbReference>
<dbReference type="Proteomes" id="UP000184066">
    <property type="component" value="Unassembled WGS sequence"/>
</dbReference>
<dbReference type="SUPFAM" id="SSF48452">
    <property type="entry name" value="TPR-like"/>
    <property type="match status" value="3"/>
</dbReference>
<keyword evidence="1" id="KW-0677">Repeat</keyword>
<gene>
    <name evidence="5" type="ORF">SAMN05216200_10728</name>
</gene>
<dbReference type="InterPro" id="IPR011990">
    <property type="entry name" value="TPR-like_helical_dom_sf"/>
</dbReference>
<dbReference type="PROSITE" id="PS50005">
    <property type="entry name" value="TPR"/>
    <property type="match status" value="2"/>
</dbReference>
<dbReference type="PANTHER" id="PTHR12558">
    <property type="entry name" value="CELL DIVISION CYCLE 16,23,27"/>
    <property type="match status" value="1"/>
</dbReference>
<dbReference type="Pfam" id="PF07719">
    <property type="entry name" value="TPR_2"/>
    <property type="match status" value="1"/>
</dbReference>
<dbReference type="Gene3D" id="1.25.40.10">
    <property type="entry name" value="Tetratricopeptide repeat domain"/>
    <property type="match status" value="2"/>
</dbReference>
<sequence>MAKFRALAAAAVAMAAFGAGAKFGPGAAQAQTAHGLSGAYLAARHAERLNDLEAAARYYVAAMAHDPGNQDLRVKAVTYLAAAGRLRDAALAAEELLRARPGDRLAVTVLTAEAFRDGDYDAAAELLRGEGARAFPSLLRALLLGWAETGRGRDEDARAAFAELGESGPTARLGLYHAGLARLVRGDAAGALEAFSRAAADAAQDDAPLSGNVERARAAALAALGRLDEARALIAQAAEDGRLPQAMAQADLARLDKAEAPALGVSDARQGAAEALLAAAAVLAGSEAGARAAGGFLYARLAVELDPLNEQARLLAADVLSSMNRHEMAAEMLAGIPRRSPNFTQAEILRANALARTGRVEEALTALRRLTEDRPDELSAHLALGGLLRMQKRFAEAAEAYSRAIALIDAPEPRHWSLFYERGIAYERSGQWDKAEADFLRALELQPDQPLVLNYLGYSWVEMGRNIERAREMIEKAVELRPDDGFITDSLGWVLYRLGKYEEAVPVLERAVELEPSDPILNDHFGDALWMVGRKLEARFQWKRALSLGPEEKDAERIRKKLARGLDAVLAEERAAQEGAAK</sequence>
<feature type="chain" id="PRO_5009929475" evidence="4">
    <location>
        <begin position="22"/>
        <end position="582"/>
    </location>
</feature>
<dbReference type="OrthoDB" id="9766710at2"/>
<dbReference type="EMBL" id="FRDL01000007">
    <property type="protein sequence ID" value="SHN70811.1"/>
    <property type="molecule type" value="Genomic_DNA"/>
</dbReference>
<dbReference type="InterPro" id="IPR013105">
    <property type="entry name" value="TPR_2"/>
</dbReference>
<keyword evidence="4" id="KW-0732">Signal</keyword>
<dbReference type="STRING" id="1189325.SAMN04488119_10729"/>
<dbReference type="Pfam" id="PF13432">
    <property type="entry name" value="TPR_16"/>
    <property type="match status" value="1"/>
</dbReference>
<dbReference type="SMART" id="SM00028">
    <property type="entry name" value="TPR"/>
    <property type="match status" value="6"/>
</dbReference>
<feature type="repeat" description="TPR" evidence="3">
    <location>
        <begin position="485"/>
        <end position="518"/>
    </location>
</feature>
<evidence type="ECO:0000256" key="1">
    <source>
        <dbReference type="ARBA" id="ARBA00022737"/>
    </source>
</evidence>
<dbReference type="RefSeq" id="WP_072747664.1">
    <property type="nucleotide sequence ID" value="NZ_FOHL01000007.1"/>
</dbReference>
<name>A0A1M7TJC4_9RHOB</name>